<accession>A0A2U1KWF3</accession>
<keyword evidence="6" id="KW-1185">Reference proteome</keyword>
<evidence type="ECO:0000313" key="6">
    <source>
        <dbReference type="Proteomes" id="UP000245207"/>
    </source>
</evidence>
<dbReference type="PROSITE" id="PS51367">
    <property type="entry name" value="THAUMATIN_2"/>
    <property type="match status" value="1"/>
</dbReference>
<dbReference type="PROSITE" id="PS00316">
    <property type="entry name" value="THAUMATIN_1"/>
    <property type="match status" value="1"/>
</dbReference>
<feature type="region of interest" description="Disordered" evidence="3">
    <location>
        <begin position="363"/>
        <end position="390"/>
    </location>
</feature>
<keyword evidence="2" id="KW-1015">Disulfide bond</keyword>
<evidence type="ECO:0000256" key="3">
    <source>
        <dbReference type="SAM" id="MobiDB-lite"/>
    </source>
</evidence>
<dbReference type="Gene3D" id="3.30.200.20">
    <property type="entry name" value="Phosphorylase Kinase, domain 1"/>
    <property type="match status" value="1"/>
</dbReference>
<dbReference type="OrthoDB" id="430315at2759"/>
<dbReference type="PANTHER" id="PTHR31048">
    <property type="entry name" value="OS03G0233200 PROTEIN"/>
    <property type="match status" value="1"/>
</dbReference>
<sequence length="390" mass="42810">MAYYVKNSLISFTILTIFCFTFTQGANFDVINRCPYTVWAAAAPGGGRRLETGQSWSLAVPTGTAGRIWGRTNCNFDANGQGKCETGDCNGRLECQGYGTPPITMAEFSLNPNKNLDLDHLDISLVDGFNIPMEFSPVDASCKTLRCAVDLNNRCPLQLRTKGGCNSPCTVFKTDEYCCTGESNVPDRCGPTDYSKFFKSNCPDAYSYANDETNLTASCPAEEEKRKRDEYFLELTASDSFKDVHHLDSNGGKGNDLLIFSFASIMAATNDFSDENKLGQGGFGPVYKAWELWQQGNALELEDTTLRNTCVVQQFLRTVHVALLCVQESATDRPTTSDMISMLLNDSVPLPAPSKPAFLISKVESESTSEENKPKHDSINNMTISAMAGR</sequence>
<evidence type="ECO:0000256" key="4">
    <source>
        <dbReference type="SAM" id="SignalP"/>
    </source>
</evidence>
<dbReference type="PRINTS" id="PR00347">
    <property type="entry name" value="THAUMATIN"/>
</dbReference>
<dbReference type="Proteomes" id="UP000245207">
    <property type="component" value="Unassembled WGS sequence"/>
</dbReference>
<dbReference type="AlphaFoldDB" id="A0A2U1KWF3"/>
<dbReference type="FunFam" id="2.60.110.10:FF:000003">
    <property type="entry name" value="Thaumatin I"/>
    <property type="match status" value="1"/>
</dbReference>
<comment type="similarity">
    <text evidence="1">Belongs to the thaumatin family.</text>
</comment>
<keyword evidence="4" id="KW-0732">Signal</keyword>
<dbReference type="Pfam" id="PF00314">
    <property type="entry name" value="Thaumatin"/>
    <property type="match status" value="1"/>
</dbReference>
<dbReference type="EMBL" id="PKPP01013353">
    <property type="protein sequence ID" value="PWA41053.1"/>
    <property type="molecule type" value="Genomic_DNA"/>
</dbReference>
<comment type="caution">
    <text evidence="5">The sequence shown here is derived from an EMBL/GenBank/DDBJ whole genome shotgun (WGS) entry which is preliminary data.</text>
</comment>
<feature type="signal peptide" evidence="4">
    <location>
        <begin position="1"/>
        <end position="25"/>
    </location>
</feature>
<feature type="chain" id="PRO_5015662127" evidence="4">
    <location>
        <begin position="26"/>
        <end position="390"/>
    </location>
</feature>
<dbReference type="SMART" id="SM00205">
    <property type="entry name" value="THN"/>
    <property type="match status" value="1"/>
</dbReference>
<dbReference type="InterPro" id="IPR011009">
    <property type="entry name" value="Kinase-like_dom_sf"/>
</dbReference>
<dbReference type="Gene3D" id="2.60.110.10">
    <property type="entry name" value="Thaumatin"/>
    <property type="match status" value="1"/>
</dbReference>
<dbReference type="SUPFAM" id="SSF49870">
    <property type="entry name" value="Osmotin, thaumatin-like protein"/>
    <property type="match status" value="1"/>
</dbReference>
<dbReference type="InterPro" id="IPR037176">
    <property type="entry name" value="Osmotin/thaumatin-like_sf"/>
</dbReference>
<evidence type="ECO:0000313" key="5">
    <source>
        <dbReference type="EMBL" id="PWA41053.1"/>
    </source>
</evidence>
<evidence type="ECO:0000256" key="1">
    <source>
        <dbReference type="ARBA" id="ARBA00010607"/>
    </source>
</evidence>
<dbReference type="InterPro" id="IPR017949">
    <property type="entry name" value="Thaumatin_CS"/>
</dbReference>
<dbReference type="SUPFAM" id="SSF56112">
    <property type="entry name" value="Protein kinase-like (PK-like)"/>
    <property type="match status" value="1"/>
</dbReference>
<reference evidence="5 6" key="1">
    <citation type="journal article" date="2018" name="Mol. Plant">
        <title>The genome of Artemisia annua provides insight into the evolution of Asteraceae family and artemisinin biosynthesis.</title>
        <authorList>
            <person name="Shen Q."/>
            <person name="Zhang L."/>
            <person name="Liao Z."/>
            <person name="Wang S."/>
            <person name="Yan T."/>
            <person name="Shi P."/>
            <person name="Liu M."/>
            <person name="Fu X."/>
            <person name="Pan Q."/>
            <person name="Wang Y."/>
            <person name="Lv Z."/>
            <person name="Lu X."/>
            <person name="Zhang F."/>
            <person name="Jiang W."/>
            <person name="Ma Y."/>
            <person name="Chen M."/>
            <person name="Hao X."/>
            <person name="Li L."/>
            <person name="Tang Y."/>
            <person name="Lv G."/>
            <person name="Zhou Y."/>
            <person name="Sun X."/>
            <person name="Brodelius P.E."/>
            <person name="Rose J.K.C."/>
            <person name="Tang K."/>
        </authorList>
    </citation>
    <scope>NUCLEOTIDE SEQUENCE [LARGE SCALE GENOMIC DNA]</scope>
    <source>
        <strain evidence="6">cv. Huhao1</strain>
        <tissue evidence="5">Leaf</tissue>
    </source>
</reference>
<name>A0A2U1KWF3_ARTAN</name>
<protein>
    <submittedName>
        <fullName evidence="5">Pathogenesis-related protein</fullName>
    </submittedName>
</protein>
<dbReference type="STRING" id="35608.A0A2U1KWF3"/>
<dbReference type="InterPro" id="IPR001938">
    <property type="entry name" value="Thaumatin"/>
</dbReference>
<proteinExistence type="inferred from homology"/>
<evidence type="ECO:0000256" key="2">
    <source>
        <dbReference type="ARBA" id="ARBA00023157"/>
    </source>
</evidence>
<gene>
    <name evidence="5" type="ORF">CTI12_AA557070</name>
</gene>
<organism evidence="5 6">
    <name type="scientific">Artemisia annua</name>
    <name type="common">Sweet wormwood</name>
    <dbReference type="NCBI Taxonomy" id="35608"/>
    <lineage>
        <taxon>Eukaryota</taxon>
        <taxon>Viridiplantae</taxon>
        <taxon>Streptophyta</taxon>
        <taxon>Embryophyta</taxon>
        <taxon>Tracheophyta</taxon>
        <taxon>Spermatophyta</taxon>
        <taxon>Magnoliopsida</taxon>
        <taxon>eudicotyledons</taxon>
        <taxon>Gunneridae</taxon>
        <taxon>Pentapetalae</taxon>
        <taxon>asterids</taxon>
        <taxon>campanulids</taxon>
        <taxon>Asterales</taxon>
        <taxon>Asteraceae</taxon>
        <taxon>Asteroideae</taxon>
        <taxon>Anthemideae</taxon>
        <taxon>Artemisiinae</taxon>
        <taxon>Artemisia</taxon>
    </lineage>
</organism>